<dbReference type="SMART" id="SM01217">
    <property type="entry name" value="Fn3_like"/>
    <property type="match status" value="1"/>
</dbReference>
<dbReference type="InterPro" id="IPR002772">
    <property type="entry name" value="Glyco_hydro_3_C"/>
</dbReference>
<evidence type="ECO:0000313" key="7">
    <source>
        <dbReference type="Proteomes" id="UP000179769"/>
    </source>
</evidence>
<dbReference type="GO" id="GO:0005975">
    <property type="term" value="P:carbohydrate metabolic process"/>
    <property type="evidence" value="ECO:0007669"/>
    <property type="project" value="InterPro"/>
</dbReference>
<dbReference type="InterPro" id="IPR050288">
    <property type="entry name" value="Cellulose_deg_GH3"/>
</dbReference>
<dbReference type="Pfam" id="PF01915">
    <property type="entry name" value="Glyco_hydro_3_C"/>
    <property type="match status" value="1"/>
</dbReference>
<dbReference type="AlphaFoldDB" id="A0A1S1PD58"/>
<evidence type="ECO:0000256" key="1">
    <source>
        <dbReference type="ARBA" id="ARBA00005336"/>
    </source>
</evidence>
<keyword evidence="2 6" id="KW-0378">Hydrolase</keyword>
<gene>
    <name evidence="6" type="ORF">BBK14_29600</name>
</gene>
<dbReference type="Gene3D" id="3.20.20.300">
    <property type="entry name" value="Glycoside hydrolase, family 3, N-terminal domain"/>
    <property type="match status" value="1"/>
</dbReference>
<dbReference type="GO" id="GO:0008422">
    <property type="term" value="F:beta-glucosidase activity"/>
    <property type="evidence" value="ECO:0007669"/>
    <property type="project" value="UniProtKB-ARBA"/>
</dbReference>
<dbReference type="PRINTS" id="PR00133">
    <property type="entry name" value="GLHYDRLASE3"/>
</dbReference>
<organism evidence="6 7">
    <name type="scientific">Parafrankia soli</name>
    <dbReference type="NCBI Taxonomy" id="2599596"/>
    <lineage>
        <taxon>Bacteria</taxon>
        <taxon>Bacillati</taxon>
        <taxon>Actinomycetota</taxon>
        <taxon>Actinomycetes</taxon>
        <taxon>Frankiales</taxon>
        <taxon>Frankiaceae</taxon>
        <taxon>Parafrankia</taxon>
    </lineage>
</organism>
<dbReference type="SUPFAM" id="SSF51445">
    <property type="entry name" value="(Trans)glycosidases"/>
    <property type="match status" value="1"/>
</dbReference>
<proteinExistence type="inferred from homology"/>
<dbReference type="PANTHER" id="PTHR42715">
    <property type="entry name" value="BETA-GLUCOSIDASE"/>
    <property type="match status" value="1"/>
</dbReference>
<comment type="similarity">
    <text evidence="1">Belongs to the glycosyl hydrolase 3 family.</text>
</comment>
<dbReference type="InterPro" id="IPR036962">
    <property type="entry name" value="Glyco_hydro_3_N_sf"/>
</dbReference>
<dbReference type="Pfam" id="PF00933">
    <property type="entry name" value="Glyco_hydro_3"/>
    <property type="match status" value="1"/>
</dbReference>
<comment type="function">
    <text evidence="3">Catalyzes the hydrolysis of a non-reducing terminal alpha-L-arabinopyranosidic linkage in ginsenoside Rb2 (alpha-L-arabinopyranosyl-(1-&gt;6)-alpha-D-glucopyranosyl) to release alpha-D-glucopyranosyl (Rd). It is not able to hydrolyze alpha-L-arabinofuranosyl-(1-&gt;6)-alpha-D-glucopyranosyl (Rc).</text>
</comment>
<dbReference type="Gene3D" id="2.60.40.10">
    <property type="entry name" value="Immunoglobulins"/>
    <property type="match status" value="1"/>
</dbReference>
<dbReference type="InterPro" id="IPR026891">
    <property type="entry name" value="Fn3-like"/>
</dbReference>
<evidence type="ECO:0000256" key="4">
    <source>
        <dbReference type="ARBA" id="ARBA00074219"/>
    </source>
</evidence>
<dbReference type="Proteomes" id="UP000179769">
    <property type="component" value="Unassembled WGS sequence"/>
</dbReference>
<dbReference type="InterPro" id="IPR017853">
    <property type="entry name" value="GH"/>
</dbReference>
<dbReference type="OrthoDB" id="9803863at2"/>
<sequence length="760" mass="82038">MIEAQHLVSTLALEEKAQLVSGGGLWVTAEIPQAGVRPAVLTDGPHGVRLTRDGVDTGHITNSFPATSFPTAAALGSSWNEDLLREVGAALGAECRALGVDVLLGPGVNIKRSPLCGRNFEYFAEDPLLSGALGAAWVGGVQSRGVGASVKHFAVNNQETDRMRVSADVDERTLREIYLPAFEHVVRQAHVATVMCSYNRINGVRSSQNRWLLTTVLREEWGFEGYVVSDWGAVHDPVAALQAGLDLEMPSSRGRSAAEIVGAVRAGALDERCLDLAVERQLATHQRLWLARGDGMETPDLPAHHVLARRAAAEGAVLLKNHDDLFPLDPATGGRIAIVGEFARSPRYQGAGSSKVNPTRLDDALTAILAATSREVTFAPGFRLDGTADPALLAEAVQAAHDAETVVMFLGLPEQTESEGFDRTDLDLPALQVELLEAITSVNARVAVILSNGGVVLTDPVTSRAATLLEMWLSGQAGGSAAADLIFGHAAPAGRLAETIPHRLHDIPTYVNWPGAEGHVNYGERLYVGYRWYDRTEEDIAFPFGFGLTYTTFAYSDLTVHLPDPARPEARVEVVVTNTGRREAAEVVQLYISDPVADVDRPVRELRGFRKVRVAPGHSERVVIELDARAFSYWSTRREQWVVEPGEYGIHVGSSSRDLPMTQTINLDVAAPTPPLTEESTLAEWYDHPGGRHIVRELLGETMGARDGRFENLGTWQFVAQMPLTALLKMSPSSGTERAPLSDLLHAANNGDAAQPAANV</sequence>
<reference evidence="7" key="1">
    <citation type="submission" date="2016-07" db="EMBL/GenBank/DDBJ databases">
        <title>Frankia sp. NRRL B-16219 Genome sequencing.</title>
        <authorList>
            <person name="Ghodhbane-Gtari F."/>
            <person name="Swanson E."/>
            <person name="Gueddou A."/>
            <person name="Louati M."/>
            <person name="Nouioui I."/>
            <person name="Hezbri K."/>
            <person name="Abebe-Akele F."/>
            <person name="Simpson S."/>
            <person name="Morris K."/>
            <person name="Thomas K."/>
            <person name="Gtari M."/>
            <person name="Tisa L.S."/>
        </authorList>
    </citation>
    <scope>NUCLEOTIDE SEQUENCE [LARGE SCALE GENOMIC DNA]</scope>
    <source>
        <strain evidence="7">NRRL B-16219</strain>
    </source>
</reference>
<feature type="domain" description="Fibronectin type III-like" evidence="5">
    <location>
        <begin position="586"/>
        <end position="656"/>
    </location>
</feature>
<accession>A0A1S1PD58</accession>
<dbReference type="Gene3D" id="3.40.50.1700">
    <property type="entry name" value="Glycoside hydrolase family 3 C-terminal domain"/>
    <property type="match status" value="1"/>
</dbReference>
<evidence type="ECO:0000259" key="5">
    <source>
        <dbReference type="SMART" id="SM01217"/>
    </source>
</evidence>
<dbReference type="PANTHER" id="PTHR42715:SF10">
    <property type="entry name" value="BETA-GLUCOSIDASE"/>
    <property type="match status" value="1"/>
</dbReference>
<dbReference type="Pfam" id="PF14310">
    <property type="entry name" value="Fn3-like"/>
    <property type="match status" value="1"/>
</dbReference>
<dbReference type="InterPro" id="IPR001764">
    <property type="entry name" value="Glyco_hydro_3_N"/>
</dbReference>
<name>A0A1S1PD58_9ACTN</name>
<comment type="caution">
    <text evidence="6">The sequence shown here is derived from an EMBL/GenBank/DDBJ whole genome shotgun (WGS) entry which is preliminary data.</text>
</comment>
<keyword evidence="7" id="KW-1185">Reference proteome</keyword>
<evidence type="ECO:0000313" key="6">
    <source>
        <dbReference type="EMBL" id="OHV18905.1"/>
    </source>
</evidence>
<evidence type="ECO:0000256" key="3">
    <source>
        <dbReference type="ARBA" id="ARBA00058905"/>
    </source>
</evidence>
<dbReference type="InterPro" id="IPR036881">
    <property type="entry name" value="Glyco_hydro_3_C_sf"/>
</dbReference>
<dbReference type="RefSeq" id="WP_071067222.1">
    <property type="nucleotide sequence ID" value="NZ_MAXA01000285.1"/>
</dbReference>
<dbReference type="InterPro" id="IPR013783">
    <property type="entry name" value="Ig-like_fold"/>
</dbReference>
<dbReference type="SUPFAM" id="SSF52279">
    <property type="entry name" value="Beta-D-glucan exohydrolase, C-terminal domain"/>
    <property type="match status" value="1"/>
</dbReference>
<evidence type="ECO:0000256" key="2">
    <source>
        <dbReference type="ARBA" id="ARBA00022801"/>
    </source>
</evidence>
<dbReference type="FunFam" id="2.60.40.10:FF:000495">
    <property type="entry name" value="Periplasmic beta-glucosidase"/>
    <property type="match status" value="1"/>
</dbReference>
<dbReference type="EMBL" id="MAXA01000285">
    <property type="protein sequence ID" value="OHV18905.1"/>
    <property type="molecule type" value="Genomic_DNA"/>
</dbReference>
<protein>
    <recommendedName>
        <fullName evidence="4">Exo-alpha-(1-&gt;6)-L-arabinopyranosidase</fullName>
    </recommendedName>
</protein>